<feature type="transmembrane region" description="Helical" evidence="2">
    <location>
        <begin position="300"/>
        <end position="321"/>
    </location>
</feature>
<gene>
    <name evidence="3" type="ORF">SA87_03320</name>
</gene>
<organism evidence="3 4">
    <name type="scientific">Hydrogenibacillus schlegelii</name>
    <name type="common">Bacillus schlegelii</name>
    <dbReference type="NCBI Taxonomy" id="1484"/>
    <lineage>
        <taxon>Bacteria</taxon>
        <taxon>Bacillati</taxon>
        <taxon>Bacillota</taxon>
        <taxon>Bacilli</taxon>
        <taxon>Bacillales</taxon>
        <taxon>Bacillales Family X. Incertae Sedis</taxon>
        <taxon>Hydrogenibacillus</taxon>
    </lineage>
</organism>
<accession>A0A132NA37</accession>
<evidence type="ECO:0000256" key="2">
    <source>
        <dbReference type="SAM" id="Phobius"/>
    </source>
</evidence>
<dbReference type="GO" id="GO:0030436">
    <property type="term" value="P:asexual sporulation"/>
    <property type="evidence" value="ECO:0007669"/>
    <property type="project" value="InterPro"/>
</dbReference>
<dbReference type="EMBL" id="JXBB01000034">
    <property type="protein sequence ID" value="OAR03874.1"/>
    <property type="molecule type" value="Genomic_DNA"/>
</dbReference>
<evidence type="ECO:0008006" key="5">
    <source>
        <dbReference type="Google" id="ProtNLM"/>
    </source>
</evidence>
<feature type="transmembrane region" description="Helical" evidence="2">
    <location>
        <begin position="136"/>
        <end position="158"/>
    </location>
</feature>
<dbReference type="STRING" id="1484.SA87_03320"/>
<evidence type="ECO:0000256" key="1">
    <source>
        <dbReference type="SAM" id="MobiDB-lite"/>
    </source>
</evidence>
<feature type="compositionally biased region" description="Low complexity" evidence="1">
    <location>
        <begin position="1"/>
        <end position="14"/>
    </location>
</feature>
<dbReference type="Proteomes" id="UP000243024">
    <property type="component" value="Unassembled WGS sequence"/>
</dbReference>
<feature type="transmembrane region" description="Helical" evidence="2">
    <location>
        <begin position="111"/>
        <end position="129"/>
    </location>
</feature>
<feature type="compositionally biased region" description="Low complexity" evidence="1">
    <location>
        <begin position="258"/>
        <end position="267"/>
    </location>
</feature>
<evidence type="ECO:0000313" key="3">
    <source>
        <dbReference type="EMBL" id="OAR03874.1"/>
    </source>
</evidence>
<feature type="region of interest" description="Disordered" evidence="1">
    <location>
        <begin position="1"/>
        <end position="24"/>
    </location>
</feature>
<dbReference type="RefSeq" id="WP_066202139.1">
    <property type="nucleotide sequence ID" value="NZ_CBCSAS010000009.1"/>
</dbReference>
<sequence length="375" mass="38467">MARRGTAPGRPALRPGRRATRCGPVSARARGGTGRIVPVGAGLAAGGRGKGGRTVVVYADLLWLIDFLSDALALWLAAYALRRRISLGRFLVGGLLLSGAVFFLFVPLPPFLALFVRGAFAAAAVGLVFRPPSAGAFFRALAALIGAYAAVAGFALMLDALAAPVGPGAVTPEGLIRPLPALSTLAAGFGVAAVLGRLHFQPLDVSGETLVRLTLTEGGRSVTLSALIDTGNHLADPLSGEPVGLVALASVRPLFADDGGPARPGAGNDDRRGDEVSVGPSPEAVLSALPEALRRRARLIPYRAVGAAGLLVAVRFAAAAVEGRRGRRALQAPLFALVPEALDPDGVYAAVLPPAWRPAASSPERRAHETADVSR</sequence>
<keyword evidence="2" id="KW-0472">Membrane</keyword>
<name>A0A132NA37_HYDSH</name>
<dbReference type="GO" id="GO:0004190">
    <property type="term" value="F:aspartic-type endopeptidase activity"/>
    <property type="evidence" value="ECO:0007669"/>
    <property type="project" value="InterPro"/>
</dbReference>
<protein>
    <recommendedName>
        <fullName evidence="5">Sporulation sigma-E factor processing peptidase (SpoIIGA)</fullName>
    </recommendedName>
</protein>
<keyword evidence="2" id="KW-1133">Transmembrane helix</keyword>
<proteinExistence type="predicted"/>
<dbReference type="AlphaFoldDB" id="A0A132NA37"/>
<dbReference type="GO" id="GO:0006508">
    <property type="term" value="P:proteolysis"/>
    <property type="evidence" value="ECO:0007669"/>
    <property type="project" value="InterPro"/>
</dbReference>
<dbReference type="InterPro" id="IPR005081">
    <property type="entry name" value="SpoIIGA"/>
</dbReference>
<feature type="region of interest" description="Disordered" evidence="1">
    <location>
        <begin position="258"/>
        <end position="281"/>
    </location>
</feature>
<dbReference type="Pfam" id="PF03419">
    <property type="entry name" value="Peptidase_U4"/>
    <property type="match status" value="1"/>
</dbReference>
<feature type="transmembrane region" description="Helical" evidence="2">
    <location>
        <begin position="178"/>
        <end position="196"/>
    </location>
</feature>
<keyword evidence="2" id="KW-0812">Transmembrane</keyword>
<feature type="transmembrane region" description="Helical" evidence="2">
    <location>
        <begin position="87"/>
        <end position="105"/>
    </location>
</feature>
<reference evidence="3 4" key="1">
    <citation type="submission" date="2015-09" db="EMBL/GenBank/DDBJ databases">
        <title>Draft genome sequence of Hydrogenibacillus schlegelii DSM 2000.</title>
        <authorList>
            <person name="Hemp J."/>
        </authorList>
    </citation>
    <scope>NUCLEOTIDE SEQUENCE [LARGE SCALE GENOMIC DNA]</scope>
    <source>
        <strain evidence="3 4">MA 48</strain>
    </source>
</reference>
<comment type="caution">
    <text evidence="3">The sequence shown here is derived from an EMBL/GenBank/DDBJ whole genome shotgun (WGS) entry which is preliminary data.</text>
</comment>
<keyword evidence="4" id="KW-1185">Reference proteome</keyword>
<evidence type="ECO:0000313" key="4">
    <source>
        <dbReference type="Proteomes" id="UP000243024"/>
    </source>
</evidence>